<dbReference type="PANTHER" id="PTHR31147">
    <property type="entry name" value="ACYL TRANSFERASE 4"/>
    <property type="match status" value="1"/>
</dbReference>
<dbReference type="InterPro" id="IPR023213">
    <property type="entry name" value="CAT-like_dom_sf"/>
</dbReference>
<accession>A0ABC9AWG0</accession>
<dbReference type="EMBL" id="OZ075133">
    <property type="protein sequence ID" value="CAL4987630.1"/>
    <property type="molecule type" value="Genomic_DNA"/>
</dbReference>
<dbReference type="Gene3D" id="3.30.559.10">
    <property type="entry name" value="Chloramphenicol acetyltransferase-like domain"/>
    <property type="match status" value="2"/>
</dbReference>
<evidence type="ECO:0000313" key="2">
    <source>
        <dbReference type="EMBL" id="CAL4987630.1"/>
    </source>
</evidence>
<evidence type="ECO:0000313" key="3">
    <source>
        <dbReference type="Proteomes" id="UP001497457"/>
    </source>
</evidence>
<dbReference type="InterPro" id="IPR050898">
    <property type="entry name" value="Plant_acyltransferase"/>
</dbReference>
<keyword evidence="3" id="KW-1185">Reference proteome</keyword>
<dbReference type="GO" id="GO:0016747">
    <property type="term" value="F:acyltransferase activity, transferring groups other than amino-acyl groups"/>
    <property type="evidence" value="ECO:0007669"/>
    <property type="project" value="UniProtKB-ARBA"/>
</dbReference>
<dbReference type="Pfam" id="PF02458">
    <property type="entry name" value="Transferase"/>
    <property type="match status" value="2"/>
</dbReference>
<name>A0ABC9AWG0_9POAL</name>
<dbReference type="Proteomes" id="UP001497457">
    <property type="component" value="Chromosome 23rd"/>
</dbReference>
<protein>
    <submittedName>
        <fullName evidence="2">Uncharacterized protein</fullName>
    </submittedName>
</protein>
<reference evidence="3" key="1">
    <citation type="submission" date="2024-06" db="EMBL/GenBank/DDBJ databases">
        <authorList>
            <person name="Ryan C."/>
        </authorList>
    </citation>
    <scope>NUCLEOTIDE SEQUENCE [LARGE SCALE GENOMIC DNA]</scope>
</reference>
<dbReference type="AlphaFoldDB" id="A0ABC9AWG0"/>
<sequence>MEPAPAAAAKTVERLAQRLVTPAGPTPTGPHRLSWLDRYPTQMAALIDSLHVFKPDPARDGVSPAATIERALARALVEYYPLAGRLAVSEDAGGLHVDCSGQGVWFVEAAVRCRLQDVDYLEYPLQIPKEDLLPHPLPRLSHEEERKLILLVQVRMYIIWTYVVGLSSNCRLDAHVQVTAFGCGGFVLGFRNHHAVADGLGAAKFMGAVGELARGADKVSVPPIWARDAIFPDPVGALVGSLPERAGAKRLERLAIDISADYIDHFKSRFAAATGGSERCSAFEVLSAKAWRSRTRAVAFEDPDTPVHLCFAMDVRPLLLARHLPALSGFYYGNCYYIMRVSSTAGKLSASTVPDVVRIIKEGKKRLPTEFARWAAGEEAVDPYQITSDYRTLLVSHWSRLGFAEVDYGWGPPLHMVPLTIATYVSKCVLVKPWPHKPGVRLITQCVTSDRIKDFNDAMEDMN</sequence>
<dbReference type="PANTHER" id="PTHR31147:SF3">
    <property type="entry name" value="ACYL TRANSFERASE 7"/>
    <property type="match status" value="1"/>
</dbReference>
<gene>
    <name evidence="2" type="ORF">URODEC1_LOCUS58906</name>
</gene>
<evidence type="ECO:0000256" key="1">
    <source>
        <dbReference type="ARBA" id="ARBA00009861"/>
    </source>
</evidence>
<reference evidence="2 3" key="2">
    <citation type="submission" date="2024-10" db="EMBL/GenBank/DDBJ databases">
        <authorList>
            <person name="Ryan C."/>
        </authorList>
    </citation>
    <scope>NUCLEOTIDE SEQUENCE [LARGE SCALE GENOMIC DNA]</scope>
</reference>
<proteinExistence type="inferred from homology"/>
<comment type="similarity">
    <text evidence="1">Belongs to the plant acyltransferase family.</text>
</comment>
<organism evidence="2 3">
    <name type="scientific">Urochloa decumbens</name>
    <dbReference type="NCBI Taxonomy" id="240449"/>
    <lineage>
        <taxon>Eukaryota</taxon>
        <taxon>Viridiplantae</taxon>
        <taxon>Streptophyta</taxon>
        <taxon>Embryophyta</taxon>
        <taxon>Tracheophyta</taxon>
        <taxon>Spermatophyta</taxon>
        <taxon>Magnoliopsida</taxon>
        <taxon>Liliopsida</taxon>
        <taxon>Poales</taxon>
        <taxon>Poaceae</taxon>
        <taxon>PACMAD clade</taxon>
        <taxon>Panicoideae</taxon>
        <taxon>Panicodae</taxon>
        <taxon>Paniceae</taxon>
        <taxon>Melinidinae</taxon>
        <taxon>Urochloa</taxon>
    </lineage>
</organism>